<evidence type="ECO:0000313" key="2">
    <source>
        <dbReference type="Proteomes" id="UP000286268"/>
    </source>
</evidence>
<dbReference type="SUPFAM" id="SSF158430">
    <property type="entry name" value="Bacillus cereus metalloprotein-like"/>
    <property type="match status" value="2"/>
</dbReference>
<accession>A0A410E1E6</accession>
<dbReference type="RefSeq" id="WP_128215827.1">
    <property type="nucleotide sequence ID" value="NZ_CP025746.1"/>
</dbReference>
<dbReference type="Pfam" id="PF11155">
    <property type="entry name" value="DUF2935"/>
    <property type="match status" value="2"/>
</dbReference>
<gene>
    <name evidence="1" type="ORF">C1I91_27770</name>
</gene>
<evidence type="ECO:0008006" key="3">
    <source>
        <dbReference type="Google" id="ProtNLM"/>
    </source>
</evidence>
<dbReference type="EMBL" id="CP025746">
    <property type="protein sequence ID" value="QAA35136.1"/>
    <property type="molecule type" value="Genomic_DNA"/>
</dbReference>
<organism evidence="1 2">
    <name type="scientific">Clostridium manihotivorum</name>
    <dbReference type="NCBI Taxonomy" id="2320868"/>
    <lineage>
        <taxon>Bacteria</taxon>
        <taxon>Bacillati</taxon>
        <taxon>Bacillota</taxon>
        <taxon>Clostridia</taxon>
        <taxon>Eubacteriales</taxon>
        <taxon>Clostridiaceae</taxon>
        <taxon>Clostridium</taxon>
    </lineage>
</organism>
<dbReference type="InterPro" id="IPR021328">
    <property type="entry name" value="CotB-like"/>
</dbReference>
<protein>
    <recommendedName>
        <fullName evidence="3">DUF2935 domain-containing protein</fullName>
    </recommendedName>
</protein>
<dbReference type="Proteomes" id="UP000286268">
    <property type="component" value="Chromosome"/>
</dbReference>
<dbReference type="OrthoDB" id="1633927at2"/>
<dbReference type="Gene3D" id="1.20.1260.120">
    <property type="entry name" value="Protein of unknown function DUF2935"/>
    <property type="match status" value="1"/>
</dbReference>
<dbReference type="KEGG" id="cmah:C1I91_27770"/>
<reference evidence="1 2" key="1">
    <citation type="submission" date="2018-01" db="EMBL/GenBank/DDBJ databases">
        <title>Genome Sequencing and Assembly of Anaerobacter polyendosporus strain CT4.</title>
        <authorList>
            <person name="Tachaapaikoon C."/>
            <person name="Sutheeworapong S."/>
            <person name="Jenjaroenpun P."/>
            <person name="Wongsurawat T."/>
            <person name="Nookeaw I."/>
            <person name="Cheawchanlertfa P."/>
            <person name="Kosugi A."/>
            <person name="Cheevadhanarak S."/>
            <person name="Ratanakhanokchai K."/>
        </authorList>
    </citation>
    <scope>NUCLEOTIDE SEQUENCE [LARGE SCALE GENOMIC DNA]</scope>
    <source>
        <strain evidence="1 2">CT4</strain>
    </source>
</reference>
<evidence type="ECO:0000313" key="1">
    <source>
        <dbReference type="EMBL" id="QAA35136.1"/>
    </source>
</evidence>
<name>A0A410E1E6_9CLOT</name>
<sequence>MLSDRDYIIHSLEFNLFFLRIAKEHTIFAAASLPIKNLNIIKQANIFKRAYEDLLSRVILLSTNEQVSGSITNSGEFVTEYTLAAETITSQLTGIPIETNITSQEIKMFKSSFPSSRQDNLIAQISGLNEEAIRLTNIVIDFQTKLLNDVLNCRAFSYTYPLMLEHVTREAQFAVMTLRKLQMKDTIDTINEIINFEINWTRLMDEHSKFIRGYLDPSQPALFDTANGFSNEFDKLLASTLALEDSPEELARVTRETITQVTSLRDFKTQSVEGILSCKIRSIIPPLLSDHVLREANYYLKLLRTFESTQ</sequence>
<dbReference type="AlphaFoldDB" id="A0A410E1E6"/>
<proteinExistence type="predicted"/>
<keyword evidence="2" id="KW-1185">Reference proteome</keyword>